<reference evidence="1" key="1">
    <citation type="journal article" date="2023" name="Insect Mol. Biol.">
        <title>Genome sequencing provides insights into the evolution of gene families encoding plant cell wall-degrading enzymes in longhorned beetles.</title>
        <authorList>
            <person name="Shin N.R."/>
            <person name="Okamura Y."/>
            <person name="Kirsch R."/>
            <person name="Pauchet Y."/>
        </authorList>
    </citation>
    <scope>NUCLEOTIDE SEQUENCE</scope>
    <source>
        <strain evidence="1">RBIC_L_NR</strain>
    </source>
</reference>
<protein>
    <recommendedName>
        <fullName evidence="3">SWIM-type domain-containing protein</fullName>
    </recommendedName>
</protein>
<accession>A0AAV8ZP94</accession>
<comment type="caution">
    <text evidence="1">The sequence shown here is derived from an EMBL/GenBank/DDBJ whole genome shotgun (WGS) entry which is preliminary data.</text>
</comment>
<dbReference type="Proteomes" id="UP001162156">
    <property type="component" value="Unassembled WGS sequence"/>
</dbReference>
<gene>
    <name evidence="1" type="ORF">NQ314_003638</name>
</gene>
<keyword evidence="2" id="KW-1185">Reference proteome</keyword>
<dbReference type="EMBL" id="JANEYF010001035">
    <property type="protein sequence ID" value="KAJ8966270.1"/>
    <property type="molecule type" value="Genomic_DNA"/>
</dbReference>
<organism evidence="1 2">
    <name type="scientific">Rhamnusium bicolor</name>
    <dbReference type="NCBI Taxonomy" id="1586634"/>
    <lineage>
        <taxon>Eukaryota</taxon>
        <taxon>Metazoa</taxon>
        <taxon>Ecdysozoa</taxon>
        <taxon>Arthropoda</taxon>
        <taxon>Hexapoda</taxon>
        <taxon>Insecta</taxon>
        <taxon>Pterygota</taxon>
        <taxon>Neoptera</taxon>
        <taxon>Endopterygota</taxon>
        <taxon>Coleoptera</taxon>
        <taxon>Polyphaga</taxon>
        <taxon>Cucujiformia</taxon>
        <taxon>Chrysomeloidea</taxon>
        <taxon>Cerambycidae</taxon>
        <taxon>Lepturinae</taxon>
        <taxon>Rhagiini</taxon>
        <taxon>Rhamnusium</taxon>
    </lineage>
</organism>
<evidence type="ECO:0000313" key="2">
    <source>
        <dbReference type="Proteomes" id="UP001162156"/>
    </source>
</evidence>
<name>A0AAV8ZP94_9CUCU</name>
<sequence>MGASRAGYGEDAIGYVQVKREQNVCTVKGRIVPEHKVHNKPYTVSAIFDEANDSILSCQCESCAASQGKICKKKLYK</sequence>
<proteinExistence type="predicted"/>
<dbReference type="AlphaFoldDB" id="A0AAV8ZP94"/>
<evidence type="ECO:0000313" key="1">
    <source>
        <dbReference type="EMBL" id="KAJ8966270.1"/>
    </source>
</evidence>
<evidence type="ECO:0008006" key="3">
    <source>
        <dbReference type="Google" id="ProtNLM"/>
    </source>
</evidence>